<dbReference type="Proteomes" id="UP000799291">
    <property type="component" value="Unassembled WGS sequence"/>
</dbReference>
<evidence type="ECO:0000256" key="1">
    <source>
        <dbReference type="SAM" id="Phobius"/>
    </source>
</evidence>
<sequence length="797" mass="87388">MIFRSSAVFALQSFIVLTTLPQQADGFIQATIWKRQDDGIPSSPPWVGLGAILPAPECMSNSPDCPYEGSTTLDACSAEKCTMTFIGACMQTGTMVDKSCVCKADLNENTCSACTGTKARTPYLYWLNSTCGDIEGWEGLSADWTEELPEISLIEVGNATYIYGYYSYTACTDLWDVDCIISYYSGYNTSSVSDICTGFNSLLWEPNIYNASEAAAVTPQVDAKNYSSEYLAYPSYYDPLTDHGVFLDLHGYCQNAILPNENICATDASHAKLLFWSLTLCNPVSVWGWPDDWESDIPYLDSGFIEQSNWPALPAATEGHSCSAYINNIEGNCTSERCKGELCSEIVKAISLSCYCKEMDISSKCDSDGLDLTADYLLLNSTCTSVAEFPGLPLGWQDKLLIMNSSYGAPSNFTSWPKCANAANCYSALNGSVTNCAQTLCEVDFATSLCNSTITGVKPECFCSPVSYENTCNTNCKLSWEREEYLNWMNTTCSPVYSWGGLPSNWVDLLQVQDTELLPWSWRIQIAEGAQSAQDPALARTEAGHCPSVAQKLAAFAAVNAAMALLTPILGRRDVMKKITFGVFGKRASMMWLLTGPLTVLLHVASNAIAALLIKRTRGFEGVDVGQLILLWCTRPRLAWMVVILIPFQAADEIYFSVASSTLLAEMVLQGIGAYYMGTATNYARRQKFYEAGRLIRTHKGKDAMVMYAGSIIWLCVIFIAVATCIWSLLGMSLIVLFKKIARVSLAGMMGCFVAQWVWWTGYIKVSDETYCPPQLGKITVIWIIFSVSGAMIGGGL</sequence>
<evidence type="ECO:0000256" key="2">
    <source>
        <dbReference type="SAM" id="SignalP"/>
    </source>
</evidence>
<gene>
    <name evidence="3" type="ORF">K458DRAFT_345854</name>
</gene>
<keyword evidence="1" id="KW-1133">Transmembrane helix</keyword>
<feature type="transmembrane region" description="Helical" evidence="1">
    <location>
        <begin position="553"/>
        <end position="571"/>
    </location>
</feature>
<feature type="chain" id="PRO_5026135986" description="Extracellular membrane protein CFEM domain-containing protein" evidence="2">
    <location>
        <begin position="27"/>
        <end position="797"/>
    </location>
</feature>
<organism evidence="3 4">
    <name type="scientific">Lentithecium fluviatile CBS 122367</name>
    <dbReference type="NCBI Taxonomy" id="1168545"/>
    <lineage>
        <taxon>Eukaryota</taxon>
        <taxon>Fungi</taxon>
        <taxon>Dikarya</taxon>
        <taxon>Ascomycota</taxon>
        <taxon>Pezizomycotina</taxon>
        <taxon>Dothideomycetes</taxon>
        <taxon>Pleosporomycetidae</taxon>
        <taxon>Pleosporales</taxon>
        <taxon>Massarineae</taxon>
        <taxon>Lentitheciaceae</taxon>
        <taxon>Lentithecium</taxon>
    </lineage>
</organism>
<feature type="transmembrane region" description="Helical" evidence="1">
    <location>
        <begin position="655"/>
        <end position="677"/>
    </location>
</feature>
<keyword evidence="2" id="KW-0732">Signal</keyword>
<keyword evidence="4" id="KW-1185">Reference proteome</keyword>
<proteinExistence type="predicted"/>
<feature type="transmembrane region" description="Helical" evidence="1">
    <location>
        <begin position="776"/>
        <end position="795"/>
    </location>
</feature>
<feature type="transmembrane region" description="Helical" evidence="1">
    <location>
        <begin position="712"/>
        <end position="737"/>
    </location>
</feature>
<feature type="transmembrane region" description="Helical" evidence="1">
    <location>
        <begin position="744"/>
        <end position="764"/>
    </location>
</feature>
<evidence type="ECO:0000313" key="4">
    <source>
        <dbReference type="Proteomes" id="UP000799291"/>
    </source>
</evidence>
<dbReference type="AlphaFoldDB" id="A0A6G1IQ28"/>
<dbReference type="EMBL" id="MU005599">
    <property type="protein sequence ID" value="KAF2679979.1"/>
    <property type="molecule type" value="Genomic_DNA"/>
</dbReference>
<feature type="transmembrane region" description="Helical" evidence="1">
    <location>
        <begin position="592"/>
        <end position="614"/>
    </location>
</feature>
<keyword evidence="1" id="KW-0472">Membrane</keyword>
<reference evidence="3" key="1">
    <citation type="journal article" date="2020" name="Stud. Mycol.">
        <title>101 Dothideomycetes genomes: a test case for predicting lifestyles and emergence of pathogens.</title>
        <authorList>
            <person name="Haridas S."/>
            <person name="Albert R."/>
            <person name="Binder M."/>
            <person name="Bloem J."/>
            <person name="Labutti K."/>
            <person name="Salamov A."/>
            <person name="Andreopoulos B."/>
            <person name="Baker S."/>
            <person name="Barry K."/>
            <person name="Bills G."/>
            <person name="Bluhm B."/>
            <person name="Cannon C."/>
            <person name="Castanera R."/>
            <person name="Culley D."/>
            <person name="Daum C."/>
            <person name="Ezra D."/>
            <person name="Gonzalez J."/>
            <person name="Henrissat B."/>
            <person name="Kuo A."/>
            <person name="Liang C."/>
            <person name="Lipzen A."/>
            <person name="Lutzoni F."/>
            <person name="Magnuson J."/>
            <person name="Mondo S."/>
            <person name="Nolan M."/>
            <person name="Ohm R."/>
            <person name="Pangilinan J."/>
            <person name="Park H.-J."/>
            <person name="Ramirez L."/>
            <person name="Alfaro M."/>
            <person name="Sun H."/>
            <person name="Tritt A."/>
            <person name="Yoshinaga Y."/>
            <person name="Zwiers L.-H."/>
            <person name="Turgeon B."/>
            <person name="Goodwin S."/>
            <person name="Spatafora J."/>
            <person name="Crous P."/>
            <person name="Grigoriev I."/>
        </authorList>
    </citation>
    <scope>NUCLEOTIDE SEQUENCE</scope>
    <source>
        <strain evidence="3">CBS 122367</strain>
    </source>
</reference>
<dbReference type="OrthoDB" id="3525430at2759"/>
<evidence type="ECO:0000313" key="3">
    <source>
        <dbReference type="EMBL" id="KAF2679979.1"/>
    </source>
</evidence>
<protein>
    <recommendedName>
        <fullName evidence="5">Extracellular membrane protein CFEM domain-containing protein</fullName>
    </recommendedName>
</protein>
<keyword evidence="1" id="KW-0812">Transmembrane</keyword>
<name>A0A6G1IQ28_9PLEO</name>
<accession>A0A6G1IQ28</accession>
<evidence type="ECO:0008006" key="5">
    <source>
        <dbReference type="Google" id="ProtNLM"/>
    </source>
</evidence>
<feature type="signal peptide" evidence="2">
    <location>
        <begin position="1"/>
        <end position="26"/>
    </location>
</feature>